<reference evidence="1" key="1">
    <citation type="submission" date="2020-08" db="EMBL/GenBank/DDBJ databases">
        <title>Multicomponent nature underlies the extraordinary mechanical properties of spider dragline silk.</title>
        <authorList>
            <person name="Kono N."/>
            <person name="Nakamura H."/>
            <person name="Mori M."/>
            <person name="Yoshida Y."/>
            <person name="Ohtoshi R."/>
            <person name="Malay A.D."/>
            <person name="Moran D.A.P."/>
            <person name="Tomita M."/>
            <person name="Numata K."/>
            <person name="Arakawa K."/>
        </authorList>
    </citation>
    <scope>NUCLEOTIDE SEQUENCE</scope>
</reference>
<dbReference type="EMBL" id="BMAU01021343">
    <property type="protein sequence ID" value="GFY17062.1"/>
    <property type="molecule type" value="Genomic_DNA"/>
</dbReference>
<name>A0A8X6VFV2_TRICX</name>
<accession>A0A8X6VFV2</accession>
<gene>
    <name evidence="1" type="ORF">TNCV_1088381</name>
</gene>
<dbReference type="Proteomes" id="UP000887159">
    <property type="component" value="Unassembled WGS sequence"/>
</dbReference>
<keyword evidence="2" id="KW-1185">Reference proteome</keyword>
<evidence type="ECO:0000313" key="1">
    <source>
        <dbReference type="EMBL" id="GFY17062.1"/>
    </source>
</evidence>
<proteinExistence type="predicted"/>
<evidence type="ECO:0000313" key="2">
    <source>
        <dbReference type="Proteomes" id="UP000887159"/>
    </source>
</evidence>
<sequence>MPAMVRYLNHWATAARTFSRKESLKQRVQMISENVLMMVDCNLSPKDNVKPQSMIRYCAQHHPMIPSIFHSRNQGVNMKIFLWLSPDEHTSGGLE</sequence>
<protein>
    <submittedName>
        <fullName evidence="1">Uncharacterized protein</fullName>
    </submittedName>
</protein>
<organism evidence="1 2">
    <name type="scientific">Trichonephila clavipes</name>
    <name type="common">Golden silk orbweaver</name>
    <name type="synonym">Nephila clavipes</name>
    <dbReference type="NCBI Taxonomy" id="2585209"/>
    <lineage>
        <taxon>Eukaryota</taxon>
        <taxon>Metazoa</taxon>
        <taxon>Ecdysozoa</taxon>
        <taxon>Arthropoda</taxon>
        <taxon>Chelicerata</taxon>
        <taxon>Arachnida</taxon>
        <taxon>Araneae</taxon>
        <taxon>Araneomorphae</taxon>
        <taxon>Entelegynae</taxon>
        <taxon>Araneoidea</taxon>
        <taxon>Nephilidae</taxon>
        <taxon>Trichonephila</taxon>
    </lineage>
</organism>
<dbReference type="AlphaFoldDB" id="A0A8X6VFV2"/>
<comment type="caution">
    <text evidence="1">The sequence shown here is derived from an EMBL/GenBank/DDBJ whole genome shotgun (WGS) entry which is preliminary data.</text>
</comment>